<comment type="caution">
    <text evidence="7">The sequence shown here is derived from an EMBL/GenBank/DDBJ whole genome shotgun (WGS) entry which is preliminary data.</text>
</comment>
<keyword evidence="2" id="KW-0732">Signal</keyword>
<evidence type="ECO:0000256" key="5">
    <source>
        <dbReference type="ARBA" id="ARBA00023284"/>
    </source>
</evidence>
<keyword evidence="5" id="KW-0676">Redox-active center</keyword>
<evidence type="ECO:0000256" key="1">
    <source>
        <dbReference type="ARBA" id="ARBA00005791"/>
    </source>
</evidence>
<dbReference type="InterPro" id="IPR013766">
    <property type="entry name" value="Thioredoxin_domain"/>
</dbReference>
<organism evidence="7 8">
    <name type="scientific">Candidatus Woesebacteria bacterium RIFCSPHIGHO2_12_FULL_41_24</name>
    <dbReference type="NCBI Taxonomy" id="1802510"/>
    <lineage>
        <taxon>Bacteria</taxon>
        <taxon>Candidatus Woeseibacteriota</taxon>
    </lineage>
</organism>
<keyword evidence="3" id="KW-0560">Oxidoreductase</keyword>
<evidence type="ECO:0000256" key="4">
    <source>
        <dbReference type="ARBA" id="ARBA00023157"/>
    </source>
</evidence>
<evidence type="ECO:0000256" key="2">
    <source>
        <dbReference type="ARBA" id="ARBA00022729"/>
    </source>
</evidence>
<dbReference type="Gene3D" id="3.40.30.10">
    <property type="entry name" value="Glutaredoxin"/>
    <property type="match status" value="1"/>
</dbReference>
<dbReference type="PANTHER" id="PTHR13887">
    <property type="entry name" value="GLUTATHIONE S-TRANSFERASE KAPPA"/>
    <property type="match status" value="1"/>
</dbReference>
<gene>
    <name evidence="7" type="ORF">A3E44_00970</name>
</gene>
<evidence type="ECO:0000313" key="7">
    <source>
        <dbReference type="EMBL" id="OGM54238.1"/>
    </source>
</evidence>
<dbReference type="PANTHER" id="PTHR13887:SF14">
    <property type="entry name" value="DISULFIDE BOND FORMATION PROTEIN D"/>
    <property type="match status" value="1"/>
</dbReference>
<evidence type="ECO:0000259" key="6">
    <source>
        <dbReference type="PROSITE" id="PS51352"/>
    </source>
</evidence>
<dbReference type="InterPro" id="IPR036249">
    <property type="entry name" value="Thioredoxin-like_sf"/>
</dbReference>
<accession>A0A1F8ASJ2</accession>
<name>A0A1F8ASJ2_9BACT</name>
<dbReference type="EMBL" id="MGGW01000017">
    <property type="protein sequence ID" value="OGM54238.1"/>
    <property type="molecule type" value="Genomic_DNA"/>
</dbReference>
<reference evidence="7 8" key="1">
    <citation type="journal article" date="2016" name="Nat. Commun.">
        <title>Thousands of microbial genomes shed light on interconnected biogeochemical processes in an aquifer system.</title>
        <authorList>
            <person name="Anantharaman K."/>
            <person name="Brown C.T."/>
            <person name="Hug L.A."/>
            <person name="Sharon I."/>
            <person name="Castelle C.J."/>
            <person name="Probst A.J."/>
            <person name="Thomas B.C."/>
            <person name="Singh A."/>
            <person name="Wilkins M.J."/>
            <person name="Karaoz U."/>
            <person name="Brodie E.L."/>
            <person name="Williams K.H."/>
            <person name="Hubbard S.S."/>
            <person name="Banfield J.F."/>
        </authorList>
    </citation>
    <scope>NUCLEOTIDE SEQUENCE [LARGE SCALE GENOMIC DNA]</scope>
</reference>
<evidence type="ECO:0000313" key="8">
    <source>
        <dbReference type="Proteomes" id="UP000178603"/>
    </source>
</evidence>
<sequence>MKPTSNSVDNAGEKLTVTGGEWIKGNLEANNTLFEFSDFQCPACASYQPIVKQIEDQLGDQLKFIYKHFPLITIHKNAFSASLASEAAGKQAKFWEMHDLLFKFQDDWSNKGDPSTLFEEYARSLELNADKFKEDYASGDLKSKVEKDIALGNTLRINSTPTFYLNGQKLNLPISVEQVKTLLSQ</sequence>
<dbReference type="Pfam" id="PF13462">
    <property type="entry name" value="Thioredoxin_4"/>
    <property type="match status" value="1"/>
</dbReference>
<proteinExistence type="inferred from homology"/>
<dbReference type="PROSITE" id="PS51352">
    <property type="entry name" value="THIOREDOXIN_2"/>
    <property type="match status" value="1"/>
</dbReference>
<dbReference type="SUPFAM" id="SSF52833">
    <property type="entry name" value="Thioredoxin-like"/>
    <property type="match status" value="1"/>
</dbReference>
<dbReference type="GO" id="GO:0016491">
    <property type="term" value="F:oxidoreductase activity"/>
    <property type="evidence" value="ECO:0007669"/>
    <property type="project" value="UniProtKB-KW"/>
</dbReference>
<evidence type="ECO:0000256" key="3">
    <source>
        <dbReference type="ARBA" id="ARBA00023002"/>
    </source>
</evidence>
<protein>
    <recommendedName>
        <fullName evidence="6">Thioredoxin domain-containing protein</fullName>
    </recommendedName>
</protein>
<dbReference type="Proteomes" id="UP000178603">
    <property type="component" value="Unassembled WGS sequence"/>
</dbReference>
<keyword evidence="4" id="KW-1015">Disulfide bond</keyword>
<comment type="similarity">
    <text evidence="1">Belongs to the thioredoxin family. DsbA subfamily.</text>
</comment>
<dbReference type="AlphaFoldDB" id="A0A1F8ASJ2"/>
<dbReference type="InterPro" id="IPR012336">
    <property type="entry name" value="Thioredoxin-like_fold"/>
</dbReference>
<feature type="domain" description="Thioredoxin" evidence="6">
    <location>
        <begin position="1"/>
        <end position="142"/>
    </location>
</feature>